<accession>A0A8S1CYZ8</accession>
<dbReference type="AlphaFoldDB" id="A0A8S1CYZ8"/>
<organism evidence="6 7">
    <name type="scientific">Cloeon dipterum</name>
    <dbReference type="NCBI Taxonomy" id="197152"/>
    <lineage>
        <taxon>Eukaryota</taxon>
        <taxon>Metazoa</taxon>
        <taxon>Ecdysozoa</taxon>
        <taxon>Arthropoda</taxon>
        <taxon>Hexapoda</taxon>
        <taxon>Insecta</taxon>
        <taxon>Pterygota</taxon>
        <taxon>Palaeoptera</taxon>
        <taxon>Ephemeroptera</taxon>
        <taxon>Pisciforma</taxon>
        <taxon>Baetidae</taxon>
        <taxon>Cloeon</taxon>
    </lineage>
</organism>
<dbReference type="EMBL" id="CADEPI010000093">
    <property type="protein sequence ID" value="CAB3374070.1"/>
    <property type="molecule type" value="Genomic_DNA"/>
</dbReference>
<keyword evidence="7" id="KW-1185">Reference proteome</keyword>
<evidence type="ECO:0000256" key="3">
    <source>
        <dbReference type="ARBA" id="ARBA00022835"/>
    </source>
</evidence>
<dbReference type="PANTHER" id="PTHR12686">
    <property type="entry name" value="3'-5' EXORIBONUCLEASE CSL4-RELATED"/>
    <property type="match status" value="1"/>
</dbReference>
<evidence type="ECO:0000256" key="1">
    <source>
        <dbReference type="ARBA" id="ARBA00004604"/>
    </source>
</evidence>
<dbReference type="InterPro" id="IPR025721">
    <property type="entry name" value="Exosome_cplx_N_dom"/>
</dbReference>
<feature type="domain" description="Exosome complex component N-terminal" evidence="5">
    <location>
        <begin position="9"/>
        <end position="46"/>
    </location>
</feature>
<name>A0A8S1CYZ8_9INSE</name>
<evidence type="ECO:0000313" key="6">
    <source>
        <dbReference type="EMBL" id="CAB3374070.1"/>
    </source>
</evidence>
<evidence type="ECO:0008006" key="8">
    <source>
        <dbReference type="Google" id="ProtNLM"/>
    </source>
</evidence>
<dbReference type="OrthoDB" id="440760at2759"/>
<dbReference type="Gene3D" id="2.40.50.140">
    <property type="entry name" value="Nucleic acid-binding proteins"/>
    <property type="match status" value="1"/>
</dbReference>
<dbReference type="SUPFAM" id="SSF50249">
    <property type="entry name" value="Nucleic acid-binding proteins"/>
    <property type="match status" value="1"/>
</dbReference>
<reference evidence="6 7" key="1">
    <citation type="submission" date="2020-04" db="EMBL/GenBank/DDBJ databases">
        <authorList>
            <person name="Alioto T."/>
            <person name="Alioto T."/>
            <person name="Gomez Garrido J."/>
        </authorList>
    </citation>
    <scope>NUCLEOTIDE SEQUENCE [LARGE SCALE GENOMIC DNA]</scope>
</reference>
<dbReference type="GO" id="GO:0006396">
    <property type="term" value="P:RNA processing"/>
    <property type="evidence" value="ECO:0007669"/>
    <property type="project" value="InterPro"/>
</dbReference>
<dbReference type="Gene3D" id="2.40.50.100">
    <property type="match status" value="1"/>
</dbReference>
<comment type="subcellular location">
    <subcellularLocation>
        <location evidence="1">Nucleus</location>
        <location evidence="1">Nucleolus</location>
    </subcellularLocation>
</comment>
<gene>
    <name evidence="6" type="ORF">CLODIP_2_CD13795</name>
</gene>
<dbReference type="Pfam" id="PF14382">
    <property type="entry name" value="ECR1_N"/>
    <property type="match status" value="1"/>
</dbReference>
<dbReference type="InterPro" id="IPR039771">
    <property type="entry name" value="Csl4"/>
</dbReference>
<dbReference type="GO" id="GO:0005730">
    <property type="term" value="C:nucleolus"/>
    <property type="evidence" value="ECO:0007669"/>
    <property type="project" value="UniProtKB-SubCell"/>
</dbReference>
<evidence type="ECO:0000256" key="2">
    <source>
        <dbReference type="ARBA" id="ARBA00022490"/>
    </source>
</evidence>
<protein>
    <recommendedName>
        <fullName evidence="8">Exosome complex component CSL4 C-terminal domain-containing protein</fullName>
    </recommendedName>
</protein>
<dbReference type="PANTHER" id="PTHR12686:SF8">
    <property type="entry name" value="EXOSOME COMPLEX COMPONENT CSL4"/>
    <property type="match status" value="1"/>
</dbReference>
<keyword evidence="2" id="KW-0963">Cytoplasm</keyword>
<sequence>MSSTNERIICVPGQVLCASSNDHVAGQGTFERMGYIYASLAGVVKVEKKLEINIVQVQSLKEQSTVPSPGDIVTARVLIVKSRQCMCEIKCIGDIALTRPFRAVLRQEDVRATEKDRVKMYESFAPGDIILARVVSFRKKILFLLRELFQKGLGGAVNFFQTLPKNYSYQIYPFS</sequence>
<dbReference type="GO" id="GO:0005737">
    <property type="term" value="C:cytoplasm"/>
    <property type="evidence" value="ECO:0007669"/>
    <property type="project" value="TreeGrafter"/>
</dbReference>
<dbReference type="GO" id="GO:0000176">
    <property type="term" value="C:nuclear exosome (RNase complex)"/>
    <property type="evidence" value="ECO:0007669"/>
    <property type="project" value="TreeGrafter"/>
</dbReference>
<dbReference type="GO" id="GO:0003723">
    <property type="term" value="F:RNA binding"/>
    <property type="evidence" value="ECO:0007669"/>
    <property type="project" value="InterPro"/>
</dbReference>
<dbReference type="Proteomes" id="UP000494165">
    <property type="component" value="Unassembled WGS sequence"/>
</dbReference>
<proteinExistence type="predicted"/>
<dbReference type="InterPro" id="IPR019495">
    <property type="entry name" value="EXOSC1_C"/>
</dbReference>
<evidence type="ECO:0000259" key="4">
    <source>
        <dbReference type="Pfam" id="PF10447"/>
    </source>
</evidence>
<keyword evidence="3" id="KW-0271">Exosome</keyword>
<evidence type="ECO:0000313" key="7">
    <source>
        <dbReference type="Proteomes" id="UP000494165"/>
    </source>
</evidence>
<comment type="caution">
    <text evidence="6">The sequence shown here is derived from an EMBL/GenBank/DDBJ whole genome shotgun (WGS) entry which is preliminary data.</text>
</comment>
<evidence type="ECO:0000259" key="5">
    <source>
        <dbReference type="Pfam" id="PF14382"/>
    </source>
</evidence>
<feature type="domain" description="Exosome complex component CSL4 C-terminal" evidence="4">
    <location>
        <begin position="97"/>
        <end position="136"/>
    </location>
</feature>
<dbReference type="InterPro" id="IPR012340">
    <property type="entry name" value="NA-bd_OB-fold"/>
</dbReference>
<dbReference type="Pfam" id="PF10447">
    <property type="entry name" value="EXOSC1"/>
    <property type="match status" value="1"/>
</dbReference>
<dbReference type="SUPFAM" id="SSF110324">
    <property type="entry name" value="Ribosomal L27 protein-like"/>
    <property type="match status" value="1"/>
</dbReference>